<dbReference type="SUPFAM" id="SSF57262">
    <property type="entry name" value="Leech antihemostatic proteins"/>
    <property type="match status" value="1"/>
</dbReference>
<feature type="region of interest" description="Disordered" evidence="3">
    <location>
        <begin position="669"/>
        <end position="696"/>
    </location>
</feature>
<keyword evidence="1" id="KW-0646">Protease inhibitor</keyword>
<proteinExistence type="predicted"/>
<dbReference type="InterPro" id="IPR011061">
    <property type="entry name" value="Hirudin/antistatin"/>
</dbReference>
<evidence type="ECO:0000256" key="3">
    <source>
        <dbReference type="SAM" id="MobiDB-lite"/>
    </source>
</evidence>
<evidence type="ECO:0000256" key="4">
    <source>
        <dbReference type="SAM" id="SignalP"/>
    </source>
</evidence>
<evidence type="ECO:0000259" key="5">
    <source>
        <dbReference type="PROSITE" id="PS51252"/>
    </source>
</evidence>
<feature type="compositionally biased region" description="Low complexity" evidence="3">
    <location>
        <begin position="174"/>
        <end position="205"/>
    </location>
</feature>
<feature type="region of interest" description="Disordered" evidence="3">
    <location>
        <begin position="730"/>
        <end position="749"/>
    </location>
</feature>
<keyword evidence="2" id="KW-0722">Serine protease inhibitor</keyword>
<feature type="chain" id="PRO_5038713589" description="Antistasin-like domain-containing protein" evidence="4">
    <location>
        <begin position="18"/>
        <end position="851"/>
    </location>
</feature>
<name>A0A9D3Z2N1_DREPO</name>
<reference evidence="6" key="2">
    <citation type="submission" date="2020-11" db="EMBL/GenBank/DDBJ databases">
        <authorList>
            <person name="McCartney M.A."/>
            <person name="Auch B."/>
            <person name="Kono T."/>
            <person name="Mallez S."/>
            <person name="Becker A."/>
            <person name="Gohl D.M."/>
            <person name="Silverstein K.A.T."/>
            <person name="Koren S."/>
            <person name="Bechman K.B."/>
            <person name="Herman A."/>
            <person name="Abrahante J.E."/>
            <person name="Garbe J."/>
        </authorList>
    </citation>
    <scope>NUCLEOTIDE SEQUENCE</scope>
    <source>
        <strain evidence="6">Duluth1</strain>
        <tissue evidence="6">Whole animal</tissue>
    </source>
</reference>
<feature type="domain" description="Antistasin-like" evidence="5">
    <location>
        <begin position="260"/>
        <end position="289"/>
    </location>
</feature>
<feature type="compositionally biased region" description="Low complexity" evidence="3">
    <location>
        <begin position="730"/>
        <end position="742"/>
    </location>
</feature>
<organism evidence="6 7">
    <name type="scientific">Dreissena polymorpha</name>
    <name type="common">Zebra mussel</name>
    <name type="synonym">Mytilus polymorpha</name>
    <dbReference type="NCBI Taxonomy" id="45954"/>
    <lineage>
        <taxon>Eukaryota</taxon>
        <taxon>Metazoa</taxon>
        <taxon>Spiralia</taxon>
        <taxon>Lophotrochozoa</taxon>
        <taxon>Mollusca</taxon>
        <taxon>Bivalvia</taxon>
        <taxon>Autobranchia</taxon>
        <taxon>Heteroconchia</taxon>
        <taxon>Euheterodonta</taxon>
        <taxon>Imparidentia</taxon>
        <taxon>Neoheterodontei</taxon>
        <taxon>Myida</taxon>
        <taxon>Dreissenoidea</taxon>
        <taxon>Dreissenidae</taxon>
        <taxon>Dreissena</taxon>
    </lineage>
</organism>
<gene>
    <name evidence="6" type="ORF">DPMN_071614</name>
</gene>
<dbReference type="Gene3D" id="2.10.22.10">
    <property type="entry name" value="Antistasin, domain 1"/>
    <property type="match status" value="3"/>
</dbReference>
<protein>
    <recommendedName>
        <fullName evidence="5">Antistasin-like domain-containing protein</fullName>
    </recommendedName>
</protein>
<evidence type="ECO:0000256" key="1">
    <source>
        <dbReference type="ARBA" id="ARBA00022690"/>
    </source>
</evidence>
<dbReference type="AlphaFoldDB" id="A0A9D3Z2N1"/>
<feature type="domain" description="Antistasin-like" evidence="5">
    <location>
        <begin position="399"/>
        <end position="425"/>
    </location>
</feature>
<keyword evidence="4" id="KW-0732">Signal</keyword>
<feature type="domain" description="Antistasin-like" evidence="5">
    <location>
        <begin position="540"/>
        <end position="566"/>
    </location>
</feature>
<dbReference type="EMBL" id="JAIWYP010000014">
    <property type="protein sequence ID" value="KAH3711938.1"/>
    <property type="molecule type" value="Genomic_DNA"/>
</dbReference>
<accession>A0A9D3Z2N1</accession>
<keyword evidence="7" id="KW-1185">Reference proteome</keyword>
<evidence type="ECO:0000313" key="7">
    <source>
        <dbReference type="Proteomes" id="UP000828390"/>
    </source>
</evidence>
<dbReference type="GO" id="GO:0004867">
    <property type="term" value="F:serine-type endopeptidase inhibitor activity"/>
    <property type="evidence" value="ECO:0007669"/>
    <property type="project" value="UniProtKB-KW"/>
</dbReference>
<comment type="caution">
    <text evidence="6">The sequence shown here is derived from an EMBL/GenBank/DDBJ whole genome shotgun (WGS) entry which is preliminary data.</text>
</comment>
<dbReference type="PROSITE" id="PS51252">
    <property type="entry name" value="ANTISTASIN"/>
    <property type="match status" value="4"/>
</dbReference>
<dbReference type="Proteomes" id="UP000828390">
    <property type="component" value="Unassembled WGS sequence"/>
</dbReference>
<dbReference type="InterPro" id="IPR004094">
    <property type="entry name" value="Antistasin-like"/>
</dbReference>
<evidence type="ECO:0000313" key="6">
    <source>
        <dbReference type="EMBL" id="KAH3711938.1"/>
    </source>
</evidence>
<sequence length="851" mass="90625">MILLNLVLLTLNHVTTGAKDDHQVARRYGMQPFPMSGPMAFPGLGSSSGAGMGSQQCITDDIVCPSWCLMEDEWGCKYCPCAPANGMSPPRVNSGSSRPEVTQRKEEDNCIGTILCMLSCKDGYKLGPKQETGCQSCSCTKNKTEDGSNANQDCIGPACSAKNGMRLMSELMESTPRPTSPTPTKRSTTTTSSTTSVQTTSGSPSCQETELCKQTCDGIIQLGPKKPDGCRECTCLTPVTEPPRTLMLIPLTPAPPARECEALSRCRATCRDGFEVDRSRDSGCPECRCLSKVTPPPPTEKPDFVSVMRVCPDAVHCMKTCAAGYTLTAPHERECPVCTCNKEPKVLLLCEKPLSCPNGCTVGYRCDEIGCPTCTCVAPEETTLRVQVQTVITQAALECNPHFSCVDKCQFGYKTGSNGCPTCLCLQPVTFLETRVETQEATPAPPYSVKTPPFPFIRVNPGVQSSCRGSECSQHHLNGAIPVPLVSSFKCSQPLLCPNGCSLGFKCDVKGCPTCTCIAPEETTYKVQVHSIIVTHALSCAETFTCRDRCAFGYKTGDDHCPSCTCLEPVAIESKPYVHTQEPHPAFENRPLVQVTQTPLVHQSFPASVTQMPLPEMVIPSGIGCLGPTCPSTHELSQQGNMFFTAVEHTQSGHQEPLSNVGSAVTLQQSHGGQTDVHTPVHQHPGGQTDANYGNGPGLTDLTLGIGHSVPSESGVLVIHKPGLLHSSQLVSTHSSSNSNENGPEATQAANVQSVMDACPDTVKCMSECVGEYKLTPLPGQTCPQCSCTQTAHSCIGPSCSAPSSHNQMTIESTPSPGQCVAILHCVMTCTGGYDVGEYGKDGCPSCTCID</sequence>
<reference evidence="6" key="1">
    <citation type="journal article" date="2019" name="bioRxiv">
        <title>The Genome of the Zebra Mussel, Dreissena polymorpha: A Resource for Invasive Species Research.</title>
        <authorList>
            <person name="McCartney M.A."/>
            <person name="Auch B."/>
            <person name="Kono T."/>
            <person name="Mallez S."/>
            <person name="Zhang Y."/>
            <person name="Obille A."/>
            <person name="Becker A."/>
            <person name="Abrahante J.E."/>
            <person name="Garbe J."/>
            <person name="Badalamenti J.P."/>
            <person name="Herman A."/>
            <person name="Mangelson H."/>
            <person name="Liachko I."/>
            <person name="Sullivan S."/>
            <person name="Sone E.D."/>
            <person name="Koren S."/>
            <person name="Silverstein K.A.T."/>
            <person name="Beckman K.B."/>
            <person name="Gohl D.M."/>
        </authorList>
    </citation>
    <scope>NUCLEOTIDE SEQUENCE</scope>
    <source>
        <strain evidence="6">Duluth1</strain>
        <tissue evidence="6">Whole animal</tissue>
    </source>
</reference>
<feature type="signal peptide" evidence="4">
    <location>
        <begin position="1"/>
        <end position="17"/>
    </location>
</feature>
<feature type="domain" description="Antistasin-like" evidence="5">
    <location>
        <begin position="491"/>
        <end position="517"/>
    </location>
</feature>
<feature type="region of interest" description="Disordered" evidence="3">
    <location>
        <begin position="172"/>
        <end position="208"/>
    </location>
</feature>
<evidence type="ECO:0000256" key="2">
    <source>
        <dbReference type="ARBA" id="ARBA00022900"/>
    </source>
</evidence>